<keyword evidence="5" id="KW-1185">Reference proteome</keyword>
<accession>C1G672</accession>
<dbReference type="InterPro" id="IPR052800">
    <property type="entry name" value="DNA_Repair_Helicase_ZGRF1"/>
</dbReference>
<dbReference type="VEuPathDB" id="FungiDB:PADG_02677"/>
<dbReference type="InParanoid" id="C1G672"/>
<reference evidence="4 5" key="1">
    <citation type="journal article" date="2011" name="PLoS Genet.">
        <title>Comparative genomic analysis of human fungal pathogens causing paracoccidioidomycosis.</title>
        <authorList>
            <person name="Desjardins C.A."/>
            <person name="Champion M.D."/>
            <person name="Holder J.W."/>
            <person name="Muszewska A."/>
            <person name="Goldberg J."/>
            <person name="Bailao A.M."/>
            <person name="Brigido M.M."/>
            <person name="Ferreira M.E."/>
            <person name="Garcia A.M."/>
            <person name="Grynberg M."/>
            <person name="Gujja S."/>
            <person name="Heiman D.I."/>
            <person name="Henn M.R."/>
            <person name="Kodira C.D."/>
            <person name="Leon-Narvaez H."/>
            <person name="Longo L.V."/>
            <person name="Ma L.J."/>
            <person name="Malavazi I."/>
            <person name="Matsuo A.L."/>
            <person name="Morais F.V."/>
            <person name="Pereira M."/>
            <person name="Rodriguez-Brito S."/>
            <person name="Sakthikumar S."/>
            <person name="Salem-Izacc S.M."/>
            <person name="Sykes S.M."/>
            <person name="Teixeira M.M."/>
            <person name="Vallejo M.C."/>
            <person name="Walter M.E."/>
            <person name="Yandava C."/>
            <person name="Young S."/>
            <person name="Zeng Q."/>
            <person name="Zucker J."/>
            <person name="Felipe M.S."/>
            <person name="Goldman G.H."/>
            <person name="Haas B.J."/>
            <person name="McEwen J.G."/>
            <person name="Nino-Vega G."/>
            <person name="Puccia R."/>
            <person name="San-Blas G."/>
            <person name="Soares C.M."/>
            <person name="Birren B.W."/>
            <person name="Cuomo C.A."/>
        </authorList>
    </citation>
    <scope>NUCLEOTIDE SEQUENCE [LARGE SCALE GENOMIC DNA]</scope>
    <source>
        <strain evidence="4 5">Pb18</strain>
    </source>
</reference>
<dbReference type="GO" id="GO:0006302">
    <property type="term" value="P:double-strand break repair"/>
    <property type="evidence" value="ECO:0007669"/>
    <property type="project" value="TreeGrafter"/>
</dbReference>
<dbReference type="RefSeq" id="XP_010758080.1">
    <property type="nucleotide sequence ID" value="XM_010759778.1"/>
</dbReference>
<dbReference type="Pfam" id="PF03184">
    <property type="entry name" value="DDE_1"/>
    <property type="match status" value="1"/>
</dbReference>
<feature type="region of interest" description="Disordered" evidence="1">
    <location>
        <begin position="563"/>
        <end position="714"/>
    </location>
</feature>
<dbReference type="PANTHER" id="PTHR28535:SF1">
    <property type="entry name" value="PROTEIN ZGRF1"/>
    <property type="match status" value="1"/>
</dbReference>
<feature type="compositionally biased region" description="Polar residues" evidence="1">
    <location>
        <begin position="563"/>
        <end position="577"/>
    </location>
</feature>
<proteinExistence type="predicted"/>
<dbReference type="HOGENOM" id="CLU_019990_0_0_1"/>
<dbReference type="eggNOG" id="ENOG502SEDR">
    <property type="taxonomic scope" value="Eukaryota"/>
</dbReference>
<feature type="region of interest" description="Disordered" evidence="1">
    <location>
        <begin position="464"/>
        <end position="489"/>
    </location>
</feature>
<dbReference type="InterPro" id="IPR004875">
    <property type="entry name" value="DDE_SF_endonuclease_dom"/>
</dbReference>
<feature type="region of interest" description="Disordered" evidence="1">
    <location>
        <begin position="289"/>
        <end position="319"/>
    </location>
</feature>
<dbReference type="GO" id="GO:0003676">
    <property type="term" value="F:nucleic acid binding"/>
    <property type="evidence" value="ECO:0007669"/>
    <property type="project" value="InterPro"/>
</dbReference>
<dbReference type="Proteomes" id="UP000001628">
    <property type="component" value="Unassembled WGS sequence"/>
</dbReference>
<feature type="compositionally biased region" description="Low complexity" evidence="1">
    <location>
        <begin position="588"/>
        <end position="603"/>
    </location>
</feature>
<evidence type="ECO:0000313" key="5">
    <source>
        <dbReference type="Proteomes" id="UP000001628"/>
    </source>
</evidence>
<feature type="domain" description="DDE-1" evidence="2">
    <location>
        <begin position="1"/>
        <end position="65"/>
    </location>
</feature>
<evidence type="ECO:0000313" key="4">
    <source>
        <dbReference type="EMBL" id="EEH46579.2"/>
    </source>
</evidence>
<dbReference type="PANTHER" id="PTHR28535">
    <property type="entry name" value="ZINC FINGER GRF-TYPE CONTAINING 1"/>
    <property type="match status" value="1"/>
</dbReference>
<dbReference type="Pfam" id="PF10382">
    <property type="entry name" value="ZGRF1-like_N"/>
    <property type="match status" value="1"/>
</dbReference>
<dbReference type="OMA" id="FQCLFTH"/>
<feature type="compositionally biased region" description="Polar residues" evidence="1">
    <location>
        <begin position="382"/>
        <end position="395"/>
    </location>
</feature>
<dbReference type="InterPro" id="IPR018838">
    <property type="entry name" value="ZGRF1-like_N"/>
</dbReference>
<evidence type="ECO:0008006" key="6">
    <source>
        <dbReference type="Google" id="ProtNLM"/>
    </source>
</evidence>
<feature type="compositionally biased region" description="Polar residues" evidence="1">
    <location>
        <begin position="628"/>
        <end position="638"/>
    </location>
</feature>
<feature type="compositionally biased region" description="Basic and acidic residues" evidence="1">
    <location>
        <begin position="474"/>
        <end position="487"/>
    </location>
</feature>
<gene>
    <name evidence="4" type="ORF">PADG_02677</name>
</gene>
<evidence type="ECO:0000256" key="1">
    <source>
        <dbReference type="SAM" id="MobiDB-lite"/>
    </source>
</evidence>
<dbReference type="GeneID" id="22582116"/>
<sequence>MPPHFSHLLQLLNVGCFSPLKTAYREQVENQMWLEINHIDKKRFLSLYSAVQMQALTESNIKSSFRAAELVLYDSEQILSQFNIMMHTLTPSGTSYSSQAFWVTVIPHNIHQLKQQAEKVKEYIKHCARVPVRVLNQHHLSLRLTPSKRQMLMLTAENYTELYPGTQPHHNFGDVTLWPASKMKSSAAFHLSSDPSATTQNSAPVSRFRCLFSHDLRRKAKRWQDGFLRFHSFNKRVMVYDTQGIFVGDLHWCDGEELNDGDELELERGVLVQVCECVERTQTDLTELLSKRKHVSTSSAARGAGGSNGNTSPNSSGRLKSLNEVLGIQRTPIGRVALPARSPYEERHQIIRLNDGAAATAERAPKRQRQDARERGNDADRSSWQNPPRDSSSYACFQPARDLACDKSAASKSSSKSTAGTTKGGERGEKTKSQTVIDLTNSSGSFNTLRIAIEKPRRKLLYKDLLPPQAVQHSTERQDSEKSRGDKQSLLVLEDSAAETAEAENIPSPVHTVKPAAFLSTAEANNTLHFVPSSSTLHALLEADPPPSSQSTKSINRFLNPSVQKLPVASTTSNQRGSSPNPAPPAPQSAQCTIVSPTTSPTTETPPPRPPDNRPLSTHRPLVRNHSDITPSPATAKNTSEPTPPAPPPRIHPTTQRSDSLPTIAERSKPATAAAAAPSPPPPPLGPAAPSKSFQKSLPDTSSVRGRTTLATDPAPRMRQSLLAPKRNQHVATCVDVEEEDQGPWTEEALDLFDWWPAGRPKPEGRKVVGGGNLQSMTMMLG</sequence>
<feature type="compositionally biased region" description="Pro residues" evidence="1">
    <location>
        <begin position="678"/>
        <end position="687"/>
    </location>
</feature>
<protein>
    <recommendedName>
        <fullName evidence="6">DUF2439 domain-containing protein</fullName>
    </recommendedName>
</protein>
<dbReference type="OrthoDB" id="6513042at2759"/>
<feature type="region of interest" description="Disordered" evidence="1">
    <location>
        <begin position="353"/>
        <end position="439"/>
    </location>
</feature>
<dbReference type="GO" id="GO:0005634">
    <property type="term" value="C:nucleus"/>
    <property type="evidence" value="ECO:0007669"/>
    <property type="project" value="TreeGrafter"/>
</dbReference>
<feature type="compositionally biased region" description="Basic and acidic residues" evidence="1">
    <location>
        <begin position="363"/>
        <end position="381"/>
    </location>
</feature>
<feature type="compositionally biased region" description="Polar residues" evidence="1">
    <location>
        <begin position="692"/>
        <end position="711"/>
    </location>
</feature>
<dbReference type="EMBL" id="KN275959">
    <property type="protein sequence ID" value="EEH46579.2"/>
    <property type="molecule type" value="Genomic_DNA"/>
</dbReference>
<dbReference type="STRING" id="502780.C1G672"/>
<dbReference type="KEGG" id="pbn:PADG_02677"/>
<organism evidence="4 5">
    <name type="scientific">Paracoccidioides brasiliensis (strain Pb18)</name>
    <dbReference type="NCBI Taxonomy" id="502780"/>
    <lineage>
        <taxon>Eukaryota</taxon>
        <taxon>Fungi</taxon>
        <taxon>Dikarya</taxon>
        <taxon>Ascomycota</taxon>
        <taxon>Pezizomycotina</taxon>
        <taxon>Eurotiomycetes</taxon>
        <taxon>Eurotiomycetidae</taxon>
        <taxon>Onygenales</taxon>
        <taxon>Ajellomycetaceae</taxon>
        <taxon>Paracoccidioides</taxon>
    </lineage>
</organism>
<dbReference type="AlphaFoldDB" id="C1G672"/>
<name>C1G672_PARBD</name>
<evidence type="ECO:0000259" key="3">
    <source>
        <dbReference type="Pfam" id="PF10382"/>
    </source>
</evidence>
<dbReference type="GO" id="GO:0035861">
    <property type="term" value="C:site of double-strand break"/>
    <property type="evidence" value="ECO:0007669"/>
    <property type="project" value="TreeGrafter"/>
</dbReference>
<feature type="compositionally biased region" description="Pro residues" evidence="1">
    <location>
        <begin position="642"/>
        <end position="651"/>
    </location>
</feature>
<feature type="domain" description="5'-3' DNA helicase ZGRF1-like N-terminal" evidence="3">
    <location>
        <begin position="205"/>
        <end position="285"/>
    </location>
</feature>
<evidence type="ECO:0000259" key="2">
    <source>
        <dbReference type="Pfam" id="PF03184"/>
    </source>
</evidence>
<feature type="compositionally biased region" description="Low complexity" evidence="1">
    <location>
        <begin position="407"/>
        <end position="421"/>
    </location>
</feature>